<proteinExistence type="predicted"/>
<dbReference type="AlphaFoldDB" id="A0A1W1ZXG4"/>
<organism evidence="1 2">
    <name type="scientific">Pedobacter africanus</name>
    <dbReference type="NCBI Taxonomy" id="151894"/>
    <lineage>
        <taxon>Bacteria</taxon>
        <taxon>Pseudomonadati</taxon>
        <taxon>Bacteroidota</taxon>
        <taxon>Sphingobacteriia</taxon>
        <taxon>Sphingobacteriales</taxon>
        <taxon>Sphingobacteriaceae</taxon>
        <taxon>Pedobacter</taxon>
    </lineage>
</organism>
<evidence type="ECO:0000313" key="1">
    <source>
        <dbReference type="EMBL" id="SMC53110.1"/>
    </source>
</evidence>
<dbReference type="OrthoDB" id="1038436at2"/>
<keyword evidence="2" id="KW-1185">Reference proteome</keyword>
<dbReference type="STRING" id="151894.SAMN04488524_1054"/>
<dbReference type="Proteomes" id="UP000192756">
    <property type="component" value="Unassembled WGS sequence"/>
</dbReference>
<dbReference type="PROSITE" id="PS51257">
    <property type="entry name" value="PROKAR_LIPOPROTEIN"/>
    <property type="match status" value="1"/>
</dbReference>
<sequence length="88" mass="10087">MIKTIQRAVLGIAILPVMLSCAKQTLELPVDETTKKVEISVLRVYMAKLIDVKPEEIEYNEKTEQFSLLGVDQISRQKLTTFYEKSIK</sequence>
<name>A0A1W1ZXG4_9SPHI</name>
<accession>A0A1W1ZXG4</accession>
<dbReference type="RefSeq" id="WP_084237331.1">
    <property type="nucleotide sequence ID" value="NZ_FWXT01000001.1"/>
</dbReference>
<dbReference type="EMBL" id="FWXT01000001">
    <property type="protein sequence ID" value="SMC53110.1"/>
    <property type="molecule type" value="Genomic_DNA"/>
</dbReference>
<gene>
    <name evidence="1" type="ORF">SAMN04488524_1054</name>
</gene>
<reference evidence="2" key="1">
    <citation type="submission" date="2017-04" db="EMBL/GenBank/DDBJ databases">
        <authorList>
            <person name="Varghese N."/>
            <person name="Submissions S."/>
        </authorList>
    </citation>
    <scope>NUCLEOTIDE SEQUENCE [LARGE SCALE GENOMIC DNA]</scope>
    <source>
        <strain evidence="2">DSM 12126</strain>
    </source>
</reference>
<protein>
    <submittedName>
        <fullName evidence="1">Uncharacterized protein</fullName>
    </submittedName>
</protein>
<evidence type="ECO:0000313" key="2">
    <source>
        <dbReference type="Proteomes" id="UP000192756"/>
    </source>
</evidence>